<proteinExistence type="predicted"/>
<dbReference type="Proteomes" id="UP000054302">
    <property type="component" value="Unassembled WGS sequence"/>
</dbReference>
<keyword evidence="3" id="KW-1185">Reference proteome</keyword>
<organism evidence="2 3">
    <name type="scientific">Exophiala mesophila</name>
    <name type="common">Black yeast-like fungus</name>
    <dbReference type="NCBI Taxonomy" id="212818"/>
    <lineage>
        <taxon>Eukaryota</taxon>
        <taxon>Fungi</taxon>
        <taxon>Dikarya</taxon>
        <taxon>Ascomycota</taxon>
        <taxon>Pezizomycotina</taxon>
        <taxon>Eurotiomycetes</taxon>
        <taxon>Chaetothyriomycetidae</taxon>
        <taxon>Chaetothyriales</taxon>
        <taxon>Herpotrichiellaceae</taxon>
        <taxon>Exophiala</taxon>
    </lineage>
</organism>
<evidence type="ECO:0000313" key="2">
    <source>
        <dbReference type="EMBL" id="KIV95964.1"/>
    </source>
</evidence>
<reference evidence="2 3" key="1">
    <citation type="submission" date="2015-01" db="EMBL/GenBank/DDBJ databases">
        <title>The Genome Sequence of Exophiala mesophila CBS40295.</title>
        <authorList>
            <consortium name="The Broad Institute Genomics Platform"/>
            <person name="Cuomo C."/>
            <person name="de Hoog S."/>
            <person name="Gorbushina A."/>
            <person name="Stielow B."/>
            <person name="Teixiera M."/>
            <person name="Abouelleil A."/>
            <person name="Chapman S.B."/>
            <person name="Priest M."/>
            <person name="Young S.K."/>
            <person name="Wortman J."/>
            <person name="Nusbaum C."/>
            <person name="Birren B."/>
        </authorList>
    </citation>
    <scope>NUCLEOTIDE SEQUENCE [LARGE SCALE GENOMIC DNA]</scope>
    <source>
        <strain evidence="2 3">CBS 40295</strain>
    </source>
</reference>
<feature type="region of interest" description="Disordered" evidence="1">
    <location>
        <begin position="1"/>
        <end position="25"/>
    </location>
</feature>
<feature type="region of interest" description="Disordered" evidence="1">
    <location>
        <begin position="52"/>
        <end position="80"/>
    </location>
</feature>
<dbReference type="HOGENOM" id="CLU_463099_0_0_1"/>
<feature type="compositionally biased region" description="Polar residues" evidence="1">
    <location>
        <begin position="1"/>
        <end position="24"/>
    </location>
</feature>
<protein>
    <recommendedName>
        <fullName evidence="4">Transcription factor domain-containing protein</fullName>
    </recommendedName>
</protein>
<accession>A0A0D1ZPU6</accession>
<evidence type="ECO:0008006" key="4">
    <source>
        <dbReference type="Google" id="ProtNLM"/>
    </source>
</evidence>
<evidence type="ECO:0000256" key="1">
    <source>
        <dbReference type="SAM" id="MobiDB-lite"/>
    </source>
</evidence>
<dbReference type="RefSeq" id="XP_016227538.1">
    <property type="nucleotide sequence ID" value="XM_016368020.1"/>
</dbReference>
<evidence type="ECO:0000313" key="3">
    <source>
        <dbReference type="Proteomes" id="UP000054302"/>
    </source>
</evidence>
<dbReference type="EMBL" id="KN847521">
    <property type="protein sequence ID" value="KIV95964.1"/>
    <property type="molecule type" value="Genomic_DNA"/>
</dbReference>
<dbReference type="VEuPathDB" id="FungiDB:PV10_03551"/>
<sequence>MTIPTSTPLDFSWINTTPSGSATPDNRRRVMQHVHRYRRTQRRQDAQRLLQSSLFRQTGPRTGDRPSREQESLTLTNRLPPNSVTNIPQSIYIPPIIELMLVNAASDDTTALPQASMSAANSLIFFERDCVYPAAKHLEWAAVPKEKAFETSWASDLQNNLYDNLTIHSYLARIAATLCSVTGDLQYLDTAKILRSRGVASLRHYLETTKDVNIPRLYRSLISLLFAESAVSDRSTMKIHIRLLRDVFLSHHDKLSQDPSINHLVFMSIIYQDVQLALCTMSYTFLDLSPNEWIARLAEPLWSSQPYLTSAIDFQTDNRLRPFFTEPARSMMVAVDQVLQNLVHVRADTFVGNSSTWIYFLSRFVFAAGRLGNHVVAMRAQLSQQEYTTSSRVDDVHEVCACLCAVFWLRMAMGSENIHLSPRLTIWTGNPTLVQTLQQTLQLSYVHESDWEQDKSRDKLELLLWLLWPGCFAETSQRNWFVEKMGIIMNLSKIDTWPHFWQALQRFVVPATMLEQMKECWTSLFSSQHSQVAPRLCTEGSRTGL</sequence>
<dbReference type="AlphaFoldDB" id="A0A0D1ZPU6"/>
<name>A0A0D1ZPU6_EXOME</name>
<dbReference type="GeneID" id="27321396"/>
<feature type="compositionally biased region" description="Basic and acidic residues" evidence="1">
    <location>
        <begin position="62"/>
        <end position="71"/>
    </location>
</feature>
<dbReference type="OrthoDB" id="4147536at2759"/>
<gene>
    <name evidence="2" type="ORF">PV10_03551</name>
</gene>